<comment type="caution">
    <text evidence="1">The sequence shown here is derived from an EMBL/GenBank/DDBJ whole genome shotgun (WGS) entry which is preliminary data.</text>
</comment>
<evidence type="ECO:0000313" key="1">
    <source>
        <dbReference type="EMBL" id="TMW61381.1"/>
    </source>
</evidence>
<accession>A0A8K1FG88</accession>
<dbReference type="OrthoDB" id="105025at2759"/>
<dbReference type="InterPro" id="IPR011011">
    <property type="entry name" value="Znf_FYVE_PHD"/>
</dbReference>
<organism evidence="1 2">
    <name type="scientific">Pythium oligandrum</name>
    <name type="common">Mycoparasitic fungus</name>
    <dbReference type="NCBI Taxonomy" id="41045"/>
    <lineage>
        <taxon>Eukaryota</taxon>
        <taxon>Sar</taxon>
        <taxon>Stramenopiles</taxon>
        <taxon>Oomycota</taxon>
        <taxon>Peronosporomycetes</taxon>
        <taxon>Pythiales</taxon>
        <taxon>Pythiaceae</taxon>
        <taxon>Pythium</taxon>
    </lineage>
</organism>
<dbReference type="SUPFAM" id="SSF57903">
    <property type="entry name" value="FYVE/PHD zinc finger"/>
    <property type="match status" value="1"/>
</dbReference>
<dbReference type="Gene3D" id="3.30.40.10">
    <property type="entry name" value="Zinc/RING finger domain, C3HC4 (zinc finger)"/>
    <property type="match status" value="1"/>
</dbReference>
<dbReference type="CDD" id="cd00065">
    <property type="entry name" value="FYVE_like_SF"/>
    <property type="match status" value="1"/>
</dbReference>
<dbReference type="InterPro" id="IPR052727">
    <property type="entry name" value="Rab4/Rab5_effector"/>
</dbReference>
<evidence type="ECO:0008006" key="3">
    <source>
        <dbReference type="Google" id="ProtNLM"/>
    </source>
</evidence>
<proteinExistence type="predicted"/>
<evidence type="ECO:0000313" key="2">
    <source>
        <dbReference type="Proteomes" id="UP000794436"/>
    </source>
</evidence>
<sequence>MKKTHPMDDFPTLLLSEDEQRAIVAEAEALLVETLHYERTFLNGSANLDKKKWKEINSRDNFRVYKERNPSHASTTFFTGHDDSIAFGDILPPQFVSVREGRALSSDWMTDCSEVEGIVASIKDPRVPMLIGTGSLEGSLEDVVFGSVGGNEVSWRLRSAYAKDKVCDAKILATIRGPSNEAPYRFLGIKWFAIEPCPLTGKRRDFLAIEATGTTIDRFGVLHAYHLIHEFQHPSITEKRKTARCRMSMSYISRQVSPTKVHVFARGFAADSSSSLAQKAMNLVAAETMVATANLVEASYAKKLGWMMAKQVLGRQKRQENRPAPPTVCSVCHKPRSFLDSSPTPCHACGCSLCSRCTVQRKIVVDISSTPVTERQLSFCFSCVLDAKQLSPREVALETATKRVTSFVVI</sequence>
<protein>
    <recommendedName>
        <fullName evidence="3">FYVE-type domain-containing protein</fullName>
    </recommendedName>
</protein>
<gene>
    <name evidence="1" type="ORF">Poli38472_012572</name>
</gene>
<name>A0A8K1FG88_PYTOL</name>
<dbReference type="PANTHER" id="PTHR13510:SF44">
    <property type="entry name" value="RABENOSYN-5"/>
    <property type="match status" value="1"/>
</dbReference>
<reference evidence="1" key="1">
    <citation type="submission" date="2019-03" db="EMBL/GenBank/DDBJ databases">
        <title>Long read genome sequence of the mycoparasitic Pythium oligandrum ATCC 38472 isolated from sugarbeet rhizosphere.</title>
        <authorList>
            <person name="Gaulin E."/>
        </authorList>
    </citation>
    <scope>NUCLEOTIDE SEQUENCE</scope>
    <source>
        <strain evidence="1">ATCC 38472_TT</strain>
    </source>
</reference>
<dbReference type="InterPro" id="IPR013083">
    <property type="entry name" value="Znf_RING/FYVE/PHD"/>
</dbReference>
<dbReference type="EMBL" id="SPLM01000076">
    <property type="protein sequence ID" value="TMW61381.1"/>
    <property type="molecule type" value="Genomic_DNA"/>
</dbReference>
<dbReference type="AlphaFoldDB" id="A0A8K1FG88"/>
<dbReference type="PANTHER" id="PTHR13510">
    <property type="entry name" value="FYVE-FINGER-CONTAINING RAB5 EFFECTOR PROTEIN RABENOSYN-5-RELATED"/>
    <property type="match status" value="1"/>
</dbReference>
<dbReference type="Proteomes" id="UP000794436">
    <property type="component" value="Unassembled WGS sequence"/>
</dbReference>
<keyword evidence="2" id="KW-1185">Reference proteome</keyword>